<proteinExistence type="predicted"/>
<accession>A0A2U1UQE9</accession>
<dbReference type="EMBL" id="CP034036">
    <property type="protein sequence ID" value="QCR06574.1"/>
    <property type="molecule type" value="Genomic_DNA"/>
</dbReference>
<protein>
    <submittedName>
        <fullName evidence="1">Uncharacterized protein</fullName>
    </submittedName>
</protein>
<evidence type="ECO:0000313" key="3">
    <source>
        <dbReference type="Proteomes" id="UP000295985"/>
    </source>
</evidence>
<dbReference type="EMBL" id="QDKK01000018">
    <property type="protein sequence ID" value="PWC23903.1"/>
    <property type="molecule type" value="Genomic_DNA"/>
</dbReference>
<dbReference type="OrthoDB" id="9975094at2"/>
<evidence type="ECO:0000313" key="2">
    <source>
        <dbReference type="EMBL" id="QCR06574.1"/>
    </source>
</evidence>
<sequence>MKIKGKFNFLCGAENEKSEVSVYENAHGVIDEKIDCGTEIQGYISIYSDEKMNKAVFRFPILILKPSEEGKAEEALLIAAIDAACQDMKLSK</sequence>
<dbReference type="Proteomes" id="UP000295985">
    <property type="component" value="Unassembled WGS sequence"/>
</dbReference>
<keyword evidence="4" id="KW-1185">Reference proteome</keyword>
<gene>
    <name evidence="1" type="ORF">DDT54_12275</name>
    <name evidence="2" type="ORF">EH206_21920</name>
</gene>
<dbReference type="AlphaFoldDB" id="A0A2U1UQE9"/>
<reference evidence="2 4" key="2">
    <citation type="submission" date="2018-11" db="EMBL/GenBank/DDBJ databases">
        <title>Genome sequences of Brenneria nigrifluens and Brenneria rubrifaciens.</title>
        <authorList>
            <person name="Poret-Peterson A.T."/>
            <person name="McClean A.E."/>
            <person name="Kluepfel D.A."/>
        </authorList>
    </citation>
    <scope>NUCLEOTIDE SEQUENCE [LARGE SCALE GENOMIC DNA]</scope>
    <source>
        <strain evidence="2 4">ATCC 13028</strain>
    </source>
</reference>
<reference evidence="1 3" key="1">
    <citation type="submission" date="2018-04" db="EMBL/GenBank/DDBJ databases">
        <title>Brenneria corticis sp.nov.</title>
        <authorList>
            <person name="Li Y."/>
        </authorList>
    </citation>
    <scope>NUCLEOTIDE SEQUENCE [LARGE SCALE GENOMIC DNA]</scope>
    <source>
        <strain evidence="1 3">LMG 2694</strain>
    </source>
</reference>
<dbReference type="RefSeq" id="WP_009114942.1">
    <property type="nucleotide sequence ID" value="NZ_CP034036.1"/>
</dbReference>
<name>A0A2U1UQE9_9GAMM</name>
<organism evidence="1 3">
    <name type="scientific">Brenneria nigrifluens DSM 30175 = ATCC 13028</name>
    <dbReference type="NCBI Taxonomy" id="1121120"/>
    <lineage>
        <taxon>Bacteria</taxon>
        <taxon>Pseudomonadati</taxon>
        <taxon>Pseudomonadota</taxon>
        <taxon>Gammaproteobacteria</taxon>
        <taxon>Enterobacterales</taxon>
        <taxon>Pectobacteriaceae</taxon>
        <taxon>Brenneria</taxon>
    </lineage>
</organism>
<dbReference type="Proteomes" id="UP000303847">
    <property type="component" value="Chromosome"/>
</dbReference>
<evidence type="ECO:0000313" key="4">
    <source>
        <dbReference type="Proteomes" id="UP000303847"/>
    </source>
</evidence>
<evidence type="ECO:0000313" key="1">
    <source>
        <dbReference type="EMBL" id="PWC23903.1"/>
    </source>
</evidence>